<dbReference type="FunFam" id="3.40.50.1100:FF:000003">
    <property type="entry name" value="Cystathionine beta-synthase"/>
    <property type="match status" value="1"/>
</dbReference>
<dbReference type="Proteomes" id="UP000275719">
    <property type="component" value="Unassembled WGS sequence"/>
</dbReference>
<dbReference type="InterPro" id="IPR050214">
    <property type="entry name" value="Cys_Synth/Cystath_Beta-Synth"/>
</dbReference>
<evidence type="ECO:0000256" key="1">
    <source>
        <dbReference type="ARBA" id="ARBA00001933"/>
    </source>
</evidence>
<comment type="similarity">
    <text evidence="2">Belongs to the cysteine synthase/cystathionine beta-synthase family.</text>
</comment>
<dbReference type="Gene3D" id="3.40.50.1100">
    <property type="match status" value="2"/>
</dbReference>
<proteinExistence type="inferred from homology"/>
<dbReference type="SUPFAM" id="SSF54631">
    <property type="entry name" value="CBS-domain pair"/>
    <property type="match status" value="1"/>
</dbReference>
<keyword evidence="7" id="KW-1185">Reference proteome</keyword>
<keyword evidence="4" id="KW-0129">CBS domain</keyword>
<evidence type="ECO:0000259" key="5">
    <source>
        <dbReference type="PROSITE" id="PS51371"/>
    </source>
</evidence>
<dbReference type="CDD" id="cd01561">
    <property type="entry name" value="CBS_like"/>
    <property type="match status" value="1"/>
</dbReference>
<dbReference type="InterPro" id="IPR036052">
    <property type="entry name" value="TrpB-like_PALP_sf"/>
</dbReference>
<comment type="cofactor">
    <cofactor evidence="1">
        <name>pyridoxal 5'-phosphate</name>
        <dbReference type="ChEBI" id="CHEBI:597326"/>
    </cofactor>
</comment>
<reference evidence="6 7" key="1">
    <citation type="submission" date="2018-11" db="EMBL/GenBank/DDBJ databases">
        <title>Flavobacterium sp. nov., YIM 102701-2 draft genome.</title>
        <authorList>
            <person name="Li G."/>
            <person name="Jiang Y."/>
        </authorList>
    </citation>
    <scope>NUCLEOTIDE SEQUENCE [LARGE SCALE GENOMIC DNA]</scope>
    <source>
        <strain evidence="6 7">YIM 102701-2</strain>
    </source>
</reference>
<dbReference type="PROSITE" id="PS51371">
    <property type="entry name" value="CBS"/>
    <property type="match status" value="1"/>
</dbReference>
<feature type="domain" description="CBS" evidence="5">
    <location>
        <begin position="340"/>
        <end position="398"/>
    </location>
</feature>
<dbReference type="RefSeq" id="WP_125016490.1">
    <property type="nucleotide sequence ID" value="NZ_RQVQ01000002.1"/>
</dbReference>
<dbReference type="InterPro" id="IPR000644">
    <property type="entry name" value="CBS_dom"/>
</dbReference>
<dbReference type="InterPro" id="IPR046342">
    <property type="entry name" value="CBS_dom_sf"/>
</dbReference>
<dbReference type="GO" id="GO:0044272">
    <property type="term" value="P:sulfur compound biosynthetic process"/>
    <property type="evidence" value="ECO:0007669"/>
    <property type="project" value="UniProtKB-ARBA"/>
</dbReference>
<dbReference type="Pfam" id="PF00291">
    <property type="entry name" value="PALP"/>
    <property type="match status" value="1"/>
</dbReference>
<evidence type="ECO:0000313" key="6">
    <source>
        <dbReference type="EMBL" id="RRJ93077.1"/>
    </source>
</evidence>
<dbReference type="GO" id="GO:0006534">
    <property type="term" value="P:cysteine metabolic process"/>
    <property type="evidence" value="ECO:0007669"/>
    <property type="project" value="UniProtKB-ARBA"/>
</dbReference>
<evidence type="ECO:0000256" key="3">
    <source>
        <dbReference type="ARBA" id="ARBA00022898"/>
    </source>
</evidence>
<evidence type="ECO:0000313" key="7">
    <source>
        <dbReference type="Proteomes" id="UP000275719"/>
    </source>
</evidence>
<name>A0A3P3WFC0_9FLAO</name>
<comment type="caution">
    <text evidence="6">The sequence shown here is derived from an EMBL/GenBank/DDBJ whole genome shotgun (WGS) entry which is preliminary data.</text>
</comment>
<dbReference type="Gene3D" id="3.10.580.10">
    <property type="entry name" value="CBS-domain"/>
    <property type="match status" value="1"/>
</dbReference>
<evidence type="ECO:0000256" key="2">
    <source>
        <dbReference type="ARBA" id="ARBA00007103"/>
    </source>
</evidence>
<gene>
    <name evidence="6" type="ORF">EG240_00970</name>
</gene>
<dbReference type="GO" id="GO:0009069">
    <property type="term" value="P:serine family amino acid metabolic process"/>
    <property type="evidence" value="ECO:0007669"/>
    <property type="project" value="UniProtKB-ARBA"/>
</dbReference>
<dbReference type="OrthoDB" id="9808024at2"/>
<dbReference type="FunFam" id="3.40.50.1100:FF:000118">
    <property type="entry name" value="Related to CYS4-cystathionine beta-synthase"/>
    <property type="match status" value="1"/>
</dbReference>
<dbReference type="SUPFAM" id="SSF53686">
    <property type="entry name" value="Tryptophan synthase beta subunit-like PLP-dependent enzymes"/>
    <property type="match status" value="1"/>
</dbReference>
<dbReference type="AlphaFoldDB" id="A0A3P3WFC0"/>
<protein>
    <submittedName>
        <fullName evidence="6">Pyridoxal-phosphate dependent enzyme</fullName>
    </submittedName>
</protein>
<accession>A0A3P3WFC0</accession>
<dbReference type="Pfam" id="PF00571">
    <property type="entry name" value="CBS"/>
    <property type="match status" value="2"/>
</dbReference>
<sequence>MKIAKNILETIGNTPMVQLNHITKDIPATVLAKVEYFNPGHSCKDRMALKMVEDAEADGRLVPGGTIIEGTSGNTGMGLALAAVVKGYKLICVITDKQSKEKMDILRAVGAKVVVCPTDVEPTDPRSYYSVSKRLAEETPNGWYVNQYDNPSNAQANYEQTGPEIWEQTEGKITHFIVGVGTGGTISGVGKYLKEKNPNIKIWGVDTYGSVFKKYKETGIFDENEVYSYVTEGIGEDILPENVNFDVIDGFTKVTDKDAAVYCRKLALEEGLFVGMSSGSAIKGLLQLKDELGPDDIVVVLFHDSGSRYIGKIFNDDWMREKGYITNEVSTAVDLIQNHIKKPLAIVRTEELVSHAIERMRNLKISQLPVIDINGFAGSLNESDLFNAYLADANIIEKPIREIMGAAYPIVKANASIEEVSKLITKENQAVLVELENGKHHIITKYDIINAIK</sequence>
<evidence type="ECO:0000256" key="4">
    <source>
        <dbReference type="PROSITE-ProRule" id="PRU00703"/>
    </source>
</evidence>
<dbReference type="InterPro" id="IPR001926">
    <property type="entry name" value="TrpB-like_PALP"/>
</dbReference>
<dbReference type="PANTHER" id="PTHR10314">
    <property type="entry name" value="CYSTATHIONINE BETA-SYNTHASE"/>
    <property type="match status" value="1"/>
</dbReference>
<dbReference type="EMBL" id="RQVQ01000002">
    <property type="protein sequence ID" value="RRJ93077.1"/>
    <property type="molecule type" value="Genomic_DNA"/>
</dbReference>
<organism evidence="6 7">
    <name type="scientific">Paenimyroides tangerinum</name>
    <dbReference type="NCBI Taxonomy" id="2488728"/>
    <lineage>
        <taxon>Bacteria</taxon>
        <taxon>Pseudomonadati</taxon>
        <taxon>Bacteroidota</taxon>
        <taxon>Flavobacteriia</taxon>
        <taxon>Flavobacteriales</taxon>
        <taxon>Flavobacteriaceae</taxon>
        <taxon>Paenimyroides</taxon>
    </lineage>
</organism>
<keyword evidence="3" id="KW-0663">Pyridoxal phosphate</keyword>